<evidence type="ECO:0000313" key="12">
    <source>
        <dbReference type="EMBL" id="KAJ3657088.1"/>
    </source>
</evidence>
<feature type="transmembrane region" description="Helical" evidence="11">
    <location>
        <begin position="357"/>
        <end position="377"/>
    </location>
</feature>
<keyword evidence="5 9" id="KW-0256">Endoplasmic reticulum</keyword>
<comment type="caution">
    <text evidence="12">The sequence shown here is derived from an EMBL/GenBank/DDBJ whole genome shotgun (WGS) entry which is preliminary data.</text>
</comment>
<sequence length="436" mass="51322">MYKKTHEKKFVLRNSLLTDIIENPQTRYVYNVYVIVFILLCVQNAATQYVKKGSVKLGLDTITIGFAKFDKAVLVWFCCLGATCGTFFCFQIWAKFRIFTSIYNLSGVRKMWDWFWITSLLSYYFYVLKLTSTATEYFGFNPPCAALVTLESVRLLMKVHSFVRNKAPAVLQPLEISPIVKFSNFFYFLFAPTLIYRDNYPRTNKINWKFVCRCFLECTSVLFTYSFVLEAAYPSPERLIQKYTLSELVMTIAEVVPYGTLVILGNFVLILHSVQNLFAEITRFGDRLFYSDWWNEHSFVTWLAKWNLLVRDWFYYYVYRDFKQHIYDSTSVAIFGVLLVSSMAHDYAMFCCFRRSSPLLVLITLFCFFLSFWCNFAKNMFSNVFVMCCIFIWGSLVLTLYGLEYYALTKYPLTNPTFFEILIPRIVTCDCLLKFN</sequence>
<keyword evidence="13" id="KW-1185">Reference proteome</keyword>
<dbReference type="EMBL" id="JALNTZ010000004">
    <property type="protein sequence ID" value="KAJ3657088.1"/>
    <property type="molecule type" value="Genomic_DNA"/>
</dbReference>
<dbReference type="Pfam" id="PF03062">
    <property type="entry name" value="MBOAT"/>
    <property type="match status" value="1"/>
</dbReference>
<dbReference type="PANTHER" id="PTHR10408">
    <property type="entry name" value="STEROL O-ACYLTRANSFERASE"/>
    <property type="match status" value="1"/>
</dbReference>
<feature type="transmembrane region" description="Helical" evidence="11">
    <location>
        <begin position="248"/>
        <end position="271"/>
    </location>
</feature>
<evidence type="ECO:0000256" key="10">
    <source>
        <dbReference type="PIRSR" id="PIRSR000439-1"/>
    </source>
</evidence>
<dbReference type="GO" id="GO:0005789">
    <property type="term" value="C:endoplasmic reticulum membrane"/>
    <property type="evidence" value="ECO:0007669"/>
    <property type="project" value="UniProtKB-SubCell"/>
</dbReference>
<feature type="transmembrane region" description="Helical" evidence="11">
    <location>
        <begin position="28"/>
        <end position="46"/>
    </location>
</feature>
<dbReference type="InterPro" id="IPR014371">
    <property type="entry name" value="Oat_ACAT_DAG_ARE"/>
</dbReference>
<name>A0AA38IFL5_9CUCU</name>
<feature type="transmembrane region" description="Helical" evidence="11">
    <location>
        <begin position="176"/>
        <end position="196"/>
    </location>
</feature>
<evidence type="ECO:0000256" key="4">
    <source>
        <dbReference type="ARBA" id="ARBA00022692"/>
    </source>
</evidence>
<feature type="active site" evidence="10">
    <location>
        <position position="345"/>
    </location>
</feature>
<feature type="transmembrane region" description="Helical" evidence="11">
    <location>
        <begin position="208"/>
        <end position="228"/>
    </location>
</feature>
<evidence type="ECO:0000313" key="13">
    <source>
        <dbReference type="Proteomes" id="UP001168821"/>
    </source>
</evidence>
<comment type="subcellular location">
    <subcellularLocation>
        <location evidence="1 9">Endoplasmic reticulum membrane</location>
        <topology evidence="1 9">Multi-pass membrane protein</topology>
    </subcellularLocation>
</comment>
<comment type="similarity">
    <text evidence="2 9">Belongs to the membrane-bound acyltransferase family. Sterol o-acyltransferase subfamily.</text>
</comment>
<evidence type="ECO:0000256" key="3">
    <source>
        <dbReference type="ARBA" id="ARBA00022679"/>
    </source>
</evidence>
<proteinExistence type="inferred from homology"/>
<dbReference type="GO" id="GO:0008374">
    <property type="term" value="F:O-acyltransferase activity"/>
    <property type="evidence" value="ECO:0007669"/>
    <property type="project" value="InterPro"/>
</dbReference>
<evidence type="ECO:0000256" key="11">
    <source>
        <dbReference type="SAM" id="Phobius"/>
    </source>
</evidence>
<keyword evidence="8 9" id="KW-0012">Acyltransferase</keyword>
<evidence type="ECO:0000256" key="6">
    <source>
        <dbReference type="ARBA" id="ARBA00022989"/>
    </source>
</evidence>
<feature type="transmembrane region" description="Helical" evidence="11">
    <location>
        <begin position="384"/>
        <end position="403"/>
    </location>
</feature>
<keyword evidence="6 11" id="KW-1133">Transmembrane helix</keyword>
<evidence type="ECO:0000256" key="1">
    <source>
        <dbReference type="ARBA" id="ARBA00004477"/>
    </source>
</evidence>
<keyword evidence="4 11" id="KW-0812">Transmembrane</keyword>
<feature type="transmembrane region" description="Helical" evidence="11">
    <location>
        <begin position="326"/>
        <end position="345"/>
    </location>
</feature>
<keyword evidence="7 9" id="KW-0472">Membrane</keyword>
<keyword evidence="3 9" id="KW-0808">Transferase</keyword>
<evidence type="ECO:0000256" key="2">
    <source>
        <dbReference type="ARBA" id="ARBA00009010"/>
    </source>
</evidence>
<reference evidence="12" key="1">
    <citation type="journal article" date="2023" name="G3 (Bethesda)">
        <title>Whole genome assemblies of Zophobas morio and Tenebrio molitor.</title>
        <authorList>
            <person name="Kaur S."/>
            <person name="Stinson S.A."/>
            <person name="diCenzo G.C."/>
        </authorList>
    </citation>
    <scope>NUCLEOTIDE SEQUENCE</scope>
    <source>
        <strain evidence="12">QUZm001</strain>
    </source>
</reference>
<feature type="transmembrane region" description="Helical" evidence="11">
    <location>
        <begin position="114"/>
        <end position="132"/>
    </location>
</feature>
<dbReference type="InterPro" id="IPR004299">
    <property type="entry name" value="MBOAT_fam"/>
</dbReference>
<dbReference type="PANTHER" id="PTHR10408:SF8">
    <property type="entry name" value="O-ACYLTRANSFERASE"/>
    <property type="match status" value="1"/>
</dbReference>
<evidence type="ECO:0000256" key="8">
    <source>
        <dbReference type="ARBA" id="ARBA00023315"/>
    </source>
</evidence>
<feature type="transmembrane region" description="Helical" evidence="11">
    <location>
        <begin position="73"/>
        <end position="93"/>
    </location>
</feature>
<gene>
    <name evidence="12" type="ORF">Zmor_016117</name>
</gene>
<organism evidence="12 13">
    <name type="scientific">Zophobas morio</name>
    <dbReference type="NCBI Taxonomy" id="2755281"/>
    <lineage>
        <taxon>Eukaryota</taxon>
        <taxon>Metazoa</taxon>
        <taxon>Ecdysozoa</taxon>
        <taxon>Arthropoda</taxon>
        <taxon>Hexapoda</taxon>
        <taxon>Insecta</taxon>
        <taxon>Pterygota</taxon>
        <taxon>Neoptera</taxon>
        <taxon>Endopterygota</taxon>
        <taxon>Coleoptera</taxon>
        <taxon>Polyphaga</taxon>
        <taxon>Cucujiformia</taxon>
        <taxon>Tenebrionidae</taxon>
        <taxon>Zophobas</taxon>
    </lineage>
</organism>
<dbReference type="AlphaFoldDB" id="A0AA38IFL5"/>
<dbReference type="PIRSF" id="PIRSF000439">
    <property type="entry name" value="Oat_ACAT_DAG_ARE"/>
    <property type="match status" value="1"/>
</dbReference>
<accession>A0AA38IFL5</accession>
<protein>
    <recommendedName>
        <fullName evidence="9">O-acyltransferase</fullName>
    </recommendedName>
</protein>
<dbReference type="GO" id="GO:0008203">
    <property type="term" value="P:cholesterol metabolic process"/>
    <property type="evidence" value="ECO:0007669"/>
    <property type="project" value="TreeGrafter"/>
</dbReference>
<evidence type="ECO:0000256" key="9">
    <source>
        <dbReference type="PIRNR" id="PIRNR000439"/>
    </source>
</evidence>
<dbReference type="Proteomes" id="UP001168821">
    <property type="component" value="Unassembled WGS sequence"/>
</dbReference>
<evidence type="ECO:0000256" key="7">
    <source>
        <dbReference type="ARBA" id="ARBA00023136"/>
    </source>
</evidence>
<evidence type="ECO:0000256" key="5">
    <source>
        <dbReference type="ARBA" id="ARBA00022824"/>
    </source>
</evidence>